<evidence type="ECO:0000313" key="2">
    <source>
        <dbReference type="EMBL" id="CUS42076.1"/>
    </source>
</evidence>
<accession>A0A170PM04</accession>
<evidence type="ECO:0000256" key="1">
    <source>
        <dbReference type="SAM" id="Phobius"/>
    </source>
</evidence>
<feature type="transmembrane region" description="Helical" evidence="1">
    <location>
        <begin position="12"/>
        <end position="35"/>
    </location>
</feature>
<organism evidence="2">
    <name type="scientific">hydrothermal vent metagenome</name>
    <dbReference type="NCBI Taxonomy" id="652676"/>
    <lineage>
        <taxon>unclassified sequences</taxon>
        <taxon>metagenomes</taxon>
        <taxon>ecological metagenomes</taxon>
    </lineage>
</organism>
<keyword evidence="1" id="KW-0812">Transmembrane</keyword>
<protein>
    <submittedName>
        <fullName evidence="2">Uncharacterized protein</fullName>
    </submittedName>
</protein>
<dbReference type="AlphaFoldDB" id="A0A170PM04"/>
<feature type="transmembrane region" description="Helical" evidence="1">
    <location>
        <begin position="86"/>
        <end position="107"/>
    </location>
</feature>
<proteinExistence type="predicted"/>
<keyword evidence="1" id="KW-1133">Transmembrane helix</keyword>
<keyword evidence="1" id="KW-0472">Membrane</keyword>
<reference evidence="2" key="1">
    <citation type="submission" date="2015-10" db="EMBL/GenBank/DDBJ databases">
        <authorList>
            <person name="Gilbert D.G."/>
        </authorList>
    </citation>
    <scope>NUCLEOTIDE SEQUENCE</scope>
</reference>
<feature type="transmembrane region" description="Helical" evidence="1">
    <location>
        <begin position="119"/>
        <end position="137"/>
    </location>
</feature>
<name>A0A170PM04_9ZZZZ</name>
<gene>
    <name evidence="2" type="ORF">MGWOODY_Tha1358</name>
</gene>
<sequence length="146" mass="16486">MTQIRTALADYLTILTSLSTILTGLYAIYSGGSLLDNSSQQGYWDGYLRHAIAVAITTMALYFFLDQSVKVARRIVESGSSALPKWLVYGLFYFGGMIFFTVFQIVLQSNMFDEVQLSYFIVPLIIWLSVTIPLMLASRSGRRSRR</sequence>
<dbReference type="EMBL" id="CZQC01000061">
    <property type="protein sequence ID" value="CUS42076.1"/>
    <property type="molecule type" value="Genomic_DNA"/>
</dbReference>
<feature type="transmembrane region" description="Helical" evidence="1">
    <location>
        <begin position="47"/>
        <end position="65"/>
    </location>
</feature>